<dbReference type="EMBL" id="JBBPBK010000012">
    <property type="protein sequence ID" value="KAK9273040.1"/>
    <property type="molecule type" value="Genomic_DNA"/>
</dbReference>
<dbReference type="InterPro" id="IPR021899">
    <property type="entry name" value="DUF3511"/>
</dbReference>
<gene>
    <name evidence="1" type="ORF">L1049_017847</name>
</gene>
<keyword evidence="2" id="KW-1185">Reference proteome</keyword>
<accession>A0AAP0NHM8</accession>
<dbReference type="Proteomes" id="UP001415857">
    <property type="component" value="Unassembled WGS sequence"/>
</dbReference>
<dbReference type="Pfam" id="PF12023">
    <property type="entry name" value="DUF3511"/>
    <property type="match status" value="1"/>
</dbReference>
<proteinExistence type="predicted"/>
<dbReference type="PANTHER" id="PTHR33193:SF71">
    <property type="entry name" value="OS02G0223700 PROTEIN"/>
    <property type="match status" value="1"/>
</dbReference>
<dbReference type="AlphaFoldDB" id="A0AAP0NHM8"/>
<evidence type="ECO:0000313" key="2">
    <source>
        <dbReference type="Proteomes" id="UP001415857"/>
    </source>
</evidence>
<comment type="caution">
    <text evidence="1">The sequence shown here is derived from an EMBL/GenBank/DDBJ whole genome shotgun (WGS) entry which is preliminary data.</text>
</comment>
<organism evidence="1 2">
    <name type="scientific">Liquidambar formosana</name>
    <name type="common">Formosan gum</name>
    <dbReference type="NCBI Taxonomy" id="63359"/>
    <lineage>
        <taxon>Eukaryota</taxon>
        <taxon>Viridiplantae</taxon>
        <taxon>Streptophyta</taxon>
        <taxon>Embryophyta</taxon>
        <taxon>Tracheophyta</taxon>
        <taxon>Spermatophyta</taxon>
        <taxon>Magnoliopsida</taxon>
        <taxon>eudicotyledons</taxon>
        <taxon>Gunneridae</taxon>
        <taxon>Pentapetalae</taxon>
        <taxon>Saxifragales</taxon>
        <taxon>Altingiaceae</taxon>
        <taxon>Liquidambar</taxon>
    </lineage>
</organism>
<name>A0AAP0NHM8_LIQFO</name>
<reference evidence="1 2" key="1">
    <citation type="journal article" date="2024" name="Plant J.">
        <title>Genome sequences and population genomics reveal climatic adaptation and genomic divergence between two closely related sweetgum species.</title>
        <authorList>
            <person name="Xu W.Q."/>
            <person name="Ren C.Q."/>
            <person name="Zhang X.Y."/>
            <person name="Comes H.P."/>
            <person name="Liu X.H."/>
            <person name="Li Y.G."/>
            <person name="Kettle C.J."/>
            <person name="Jalonen R."/>
            <person name="Gaisberger H."/>
            <person name="Ma Y.Z."/>
            <person name="Qiu Y.X."/>
        </authorList>
    </citation>
    <scope>NUCLEOTIDE SEQUENCE [LARGE SCALE GENOMIC DNA]</scope>
    <source>
        <strain evidence="1">Hangzhou</strain>
    </source>
</reference>
<sequence length="116" mass="13750">MADYRSKSYIDHTMQMESYYGTRPTSSVPHDLRCYSASYAQTQMGYNNNKDFKFKKGKSTNGSSSKSWSLTDPEFQRKRRVASYKAYAVEGRIKGSFRKSFRWLKNRYTEVVYGWW</sequence>
<evidence type="ECO:0000313" key="1">
    <source>
        <dbReference type="EMBL" id="KAK9273040.1"/>
    </source>
</evidence>
<evidence type="ECO:0008006" key="3">
    <source>
        <dbReference type="Google" id="ProtNLM"/>
    </source>
</evidence>
<protein>
    <recommendedName>
        <fullName evidence="3">DUF3511 domain-containing protein</fullName>
    </recommendedName>
</protein>
<dbReference type="PANTHER" id="PTHR33193">
    <property type="entry name" value="DOMAIN PROTEIN, PUTATIVE (DUF3511)-RELATED"/>
    <property type="match status" value="1"/>
</dbReference>